<dbReference type="KEGG" id="gni:GNIT_1169"/>
<organism evidence="1 2">
    <name type="scientific">Glaciecola nitratireducens (strain JCM 12485 / KCTC 12276 / FR1064)</name>
    <dbReference type="NCBI Taxonomy" id="1085623"/>
    <lineage>
        <taxon>Bacteria</taxon>
        <taxon>Pseudomonadati</taxon>
        <taxon>Pseudomonadota</taxon>
        <taxon>Gammaproteobacteria</taxon>
        <taxon>Alteromonadales</taxon>
        <taxon>Alteromonadaceae</taxon>
        <taxon>Brumicola</taxon>
    </lineage>
</organism>
<proteinExistence type="predicted"/>
<reference evidence="1 2" key="1">
    <citation type="journal article" date="2011" name="J. Bacteriol.">
        <title>Complete genome sequence of seawater bacterium Glaciecola nitratireducens FR1064T.</title>
        <authorList>
            <person name="Bian F."/>
            <person name="Qin Q.L."/>
            <person name="Xie B.B."/>
            <person name="Shu Y.L."/>
            <person name="Zhang X.Y."/>
            <person name="Yu Y."/>
            <person name="Chen B."/>
            <person name="Chen X.L."/>
            <person name="Zhou B.C."/>
            <person name="Zhang Y.Z."/>
        </authorList>
    </citation>
    <scope>NUCLEOTIDE SEQUENCE [LARGE SCALE GENOMIC DNA]</scope>
    <source>
        <strain evidence="2">JCM 12485 / KCTC 12276 / FR1064</strain>
    </source>
</reference>
<keyword evidence="2" id="KW-1185">Reference proteome</keyword>
<evidence type="ECO:0000313" key="2">
    <source>
        <dbReference type="Proteomes" id="UP000009282"/>
    </source>
</evidence>
<dbReference type="HOGENOM" id="CLU_3344128_0_0_6"/>
<accession>G4QK97</accession>
<dbReference type="EMBL" id="CP003060">
    <property type="protein sequence ID" value="AEP29296.1"/>
    <property type="molecule type" value="Genomic_DNA"/>
</dbReference>
<name>G4QK97_GLANF</name>
<dbReference type="STRING" id="1085623.GNIT_1169"/>
<dbReference type="Proteomes" id="UP000009282">
    <property type="component" value="Chromosome"/>
</dbReference>
<protein>
    <submittedName>
        <fullName evidence="1">Uncharacterized protein</fullName>
    </submittedName>
</protein>
<gene>
    <name evidence="1" type="ordered locus">GNIT_1169</name>
</gene>
<dbReference type="AlphaFoldDB" id="G4QK97"/>
<evidence type="ECO:0000313" key="1">
    <source>
        <dbReference type="EMBL" id="AEP29296.1"/>
    </source>
</evidence>
<sequence length="37" mass="4389">MLHLLALNQYKELFCYGYCELLREFHIAITLLLAKTC</sequence>